<dbReference type="SFLD" id="SFLDG01129">
    <property type="entry name" value="C1.5:_HAD__Beta-PGM__Phosphata"/>
    <property type="match status" value="1"/>
</dbReference>
<dbReference type="InterPro" id="IPR041492">
    <property type="entry name" value="HAD_2"/>
</dbReference>
<dbReference type="SFLD" id="SFLDS00003">
    <property type="entry name" value="Haloacid_Dehalogenase"/>
    <property type="match status" value="1"/>
</dbReference>
<gene>
    <name evidence="1" type="ORF">ON006_20290</name>
</gene>
<name>A0A9E8N900_9BACT</name>
<dbReference type="EMBL" id="CP112998">
    <property type="protein sequence ID" value="WAC10089.1"/>
    <property type="molecule type" value="Genomic_DNA"/>
</dbReference>
<keyword evidence="1" id="KW-0378">Hydrolase</keyword>
<dbReference type="InterPro" id="IPR023198">
    <property type="entry name" value="PGP-like_dom2"/>
</dbReference>
<dbReference type="Gene3D" id="1.10.150.240">
    <property type="entry name" value="Putative phosphatase, domain 2"/>
    <property type="match status" value="1"/>
</dbReference>
<protein>
    <submittedName>
        <fullName evidence="1">HAD-IA family hydrolase</fullName>
    </submittedName>
</protein>
<dbReference type="Proteomes" id="UP001164653">
    <property type="component" value="Chromosome"/>
</dbReference>
<dbReference type="InterPro" id="IPR036412">
    <property type="entry name" value="HAD-like_sf"/>
</dbReference>
<dbReference type="RefSeq" id="WP_267609892.1">
    <property type="nucleotide sequence ID" value="NZ_CP112998.1"/>
</dbReference>
<dbReference type="PANTHER" id="PTHR43434">
    <property type="entry name" value="PHOSPHOGLYCOLATE PHOSPHATASE"/>
    <property type="match status" value="1"/>
</dbReference>
<reference evidence="1" key="1">
    <citation type="submission" date="2022-11" db="EMBL/GenBank/DDBJ databases">
        <title>Dyadobacter pollutisoli sp. nov., isolated from plastic dumped soil.</title>
        <authorList>
            <person name="Kim J.M."/>
            <person name="Kim K.R."/>
            <person name="Lee J.K."/>
            <person name="Hao L."/>
            <person name="Jeon C.O."/>
        </authorList>
    </citation>
    <scope>NUCLEOTIDE SEQUENCE</scope>
    <source>
        <strain evidence="1">U1</strain>
    </source>
</reference>
<dbReference type="NCBIfam" id="TIGR01549">
    <property type="entry name" value="HAD-SF-IA-v1"/>
    <property type="match status" value="1"/>
</dbReference>
<dbReference type="Gene3D" id="3.40.50.1000">
    <property type="entry name" value="HAD superfamily/HAD-like"/>
    <property type="match status" value="1"/>
</dbReference>
<sequence>MVVFDMAGTTVNENNAVYKTLRSAINEANFDFSLDEVLEAGAGKEKLQAIRSILMKRNIEDEQLASQIFGRFLVLLDETYSTQEIYEQDNATKLFHALKDRDVLVVLNTGYNRATAETLIKKIGWKKGSDYDLLVTASDVANNRPSPDMILNAMQHFGFEDPAEVMKVGDSTVDVMEGKNAGCLINIGITTGAHTASQLTAANPEYIVHNLIELLAIVAEENQAETV</sequence>
<dbReference type="InterPro" id="IPR023214">
    <property type="entry name" value="HAD_sf"/>
</dbReference>
<dbReference type="GO" id="GO:0008967">
    <property type="term" value="F:phosphoglycolate phosphatase activity"/>
    <property type="evidence" value="ECO:0007669"/>
    <property type="project" value="TreeGrafter"/>
</dbReference>
<dbReference type="InterPro" id="IPR006439">
    <property type="entry name" value="HAD-SF_hydro_IA"/>
</dbReference>
<dbReference type="GO" id="GO:0005829">
    <property type="term" value="C:cytosol"/>
    <property type="evidence" value="ECO:0007669"/>
    <property type="project" value="TreeGrafter"/>
</dbReference>
<proteinExistence type="predicted"/>
<dbReference type="InterPro" id="IPR050155">
    <property type="entry name" value="HAD-like_hydrolase_sf"/>
</dbReference>
<dbReference type="Pfam" id="PF13419">
    <property type="entry name" value="HAD_2"/>
    <property type="match status" value="1"/>
</dbReference>
<dbReference type="AlphaFoldDB" id="A0A9E8N900"/>
<dbReference type="KEGG" id="dpf:ON006_20290"/>
<accession>A0A9E8N900</accession>
<dbReference type="GO" id="GO:0006281">
    <property type="term" value="P:DNA repair"/>
    <property type="evidence" value="ECO:0007669"/>
    <property type="project" value="TreeGrafter"/>
</dbReference>
<organism evidence="1 2">
    <name type="scientific">Dyadobacter pollutisoli</name>
    <dbReference type="NCBI Taxonomy" id="2910158"/>
    <lineage>
        <taxon>Bacteria</taxon>
        <taxon>Pseudomonadati</taxon>
        <taxon>Bacteroidota</taxon>
        <taxon>Cytophagia</taxon>
        <taxon>Cytophagales</taxon>
        <taxon>Spirosomataceae</taxon>
        <taxon>Dyadobacter</taxon>
    </lineage>
</organism>
<dbReference type="PANTHER" id="PTHR43434:SF19">
    <property type="entry name" value="PHOSPHONOACETALDEHYDE HYDROLASE"/>
    <property type="match status" value="1"/>
</dbReference>
<dbReference type="SUPFAM" id="SSF56784">
    <property type="entry name" value="HAD-like"/>
    <property type="match status" value="1"/>
</dbReference>
<evidence type="ECO:0000313" key="1">
    <source>
        <dbReference type="EMBL" id="WAC10089.1"/>
    </source>
</evidence>
<keyword evidence="2" id="KW-1185">Reference proteome</keyword>
<evidence type="ECO:0000313" key="2">
    <source>
        <dbReference type="Proteomes" id="UP001164653"/>
    </source>
</evidence>